<gene>
    <name evidence="6" type="ORF">AGOR_G00192040</name>
</gene>
<name>A0A8T3CYA3_9TELE</name>
<evidence type="ECO:0000259" key="5">
    <source>
        <dbReference type="PROSITE" id="PS50835"/>
    </source>
</evidence>
<evidence type="ECO:0000313" key="6">
    <source>
        <dbReference type="EMBL" id="KAI1887605.1"/>
    </source>
</evidence>
<dbReference type="Gene3D" id="2.60.40.10">
    <property type="entry name" value="Immunoglobulins"/>
    <property type="match status" value="2"/>
</dbReference>
<dbReference type="AlphaFoldDB" id="A0A8T3CYA3"/>
<comment type="subcellular location">
    <subcellularLocation>
        <location evidence="1">Membrane</location>
    </subcellularLocation>
</comment>
<dbReference type="EMBL" id="JAERUA010000018">
    <property type="protein sequence ID" value="KAI1887605.1"/>
    <property type="molecule type" value="Genomic_DNA"/>
</dbReference>
<proteinExistence type="predicted"/>
<keyword evidence="7" id="KW-1185">Reference proteome</keyword>
<dbReference type="Proteomes" id="UP000829720">
    <property type="component" value="Unassembled WGS sequence"/>
</dbReference>
<dbReference type="InterPro" id="IPR015631">
    <property type="entry name" value="CD2/SLAM_rcpt"/>
</dbReference>
<dbReference type="GO" id="GO:0016020">
    <property type="term" value="C:membrane"/>
    <property type="evidence" value="ECO:0007669"/>
    <property type="project" value="UniProtKB-SubCell"/>
</dbReference>
<comment type="caution">
    <text evidence="6">The sequence shown here is derived from an EMBL/GenBank/DDBJ whole genome shotgun (WGS) entry which is preliminary data.</text>
</comment>
<keyword evidence="4" id="KW-0325">Glycoprotein</keyword>
<dbReference type="PROSITE" id="PS50835">
    <property type="entry name" value="IG_LIKE"/>
    <property type="match status" value="1"/>
</dbReference>
<protein>
    <recommendedName>
        <fullName evidence="5">Ig-like domain-containing protein</fullName>
    </recommendedName>
</protein>
<dbReference type="InterPro" id="IPR013783">
    <property type="entry name" value="Ig-like_fold"/>
</dbReference>
<keyword evidence="2" id="KW-0732">Signal</keyword>
<keyword evidence="3" id="KW-0472">Membrane</keyword>
<evidence type="ECO:0000256" key="4">
    <source>
        <dbReference type="ARBA" id="ARBA00023180"/>
    </source>
</evidence>
<dbReference type="PANTHER" id="PTHR12080:SF55">
    <property type="entry name" value="LYMPHOCYTE FUNCTION-ASSOCIATED ANTIGEN 3"/>
    <property type="match status" value="1"/>
</dbReference>
<evidence type="ECO:0000256" key="3">
    <source>
        <dbReference type="ARBA" id="ARBA00023136"/>
    </source>
</evidence>
<accession>A0A8T3CYA3</accession>
<evidence type="ECO:0000313" key="7">
    <source>
        <dbReference type="Proteomes" id="UP000829720"/>
    </source>
</evidence>
<reference evidence="6" key="1">
    <citation type="submission" date="2021-01" db="EMBL/GenBank/DDBJ databases">
        <authorList>
            <person name="Zahm M."/>
            <person name="Roques C."/>
            <person name="Cabau C."/>
            <person name="Klopp C."/>
            <person name="Donnadieu C."/>
            <person name="Jouanno E."/>
            <person name="Lampietro C."/>
            <person name="Louis A."/>
            <person name="Herpin A."/>
            <person name="Echchiki A."/>
            <person name="Berthelot C."/>
            <person name="Parey E."/>
            <person name="Roest-Crollius H."/>
            <person name="Braasch I."/>
            <person name="Postlethwait J."/>
            <person name="Bobe J."/>
            <person name="Montfort J."/>
            <person name="Bouchez O."/>
            <person name="Begum T."/>
            <person name="Mejri S."/>
            <person name="Adams A."/>
            <person name="Chen W.-J."/>
            <person name="Guiguen Y."/>
        </authorList>
    </citation>
    <scope>NUCLEOTIDE SEQUENCE</scope>
    <source>
        <tissue evidence="6">Blood</tissue>
    </source>
</reference>
<dbReference type="PANTHER" id="PTHR12080">
    <property type="entry name" value="SIGNALING LYMPHOCYTIC ACTIVATION MOLECULE"/>
    <property type="match status" value="1"/>
</dbReference>
<evidence type="ECO:0000256" key="1">
    <source>
        <dbReference type="ARBA" id="ARBA00004370"/>
    </source>
</evidence>
<evidence type="ECO:0000256" key="2">
    <source>
        <dbReference type="ARBA" id="ARBA00022729"/>
    </source>
</evidence>
<sequence length="219" mass="24265">MKGNGKSSDNGYLGYERCKIHPSDVLRRIISDAPVVLGVWGLSASDPLTQIRSELCSLKGRQQERERLSLYSLISLELSNLNPDDSGVYQIQIIDEGLSKIFHLTVYSHVSRPQIRLLNHSPDHFLQPPASVYELQSNSSCSVLCSVENGREVTLSWQREGEILNHTSSPDLTTNLSLPLEIEENSTPYSCVAANPVSNETALLNTELCAQYRGIKPAL</sequence>
<feature type="domain" description="Ig-like" evidence="5">
    <location>
        <begin position="128"/>
        <end position="209"/>
    </location>
</feature>
<organism evidence="6 7">
    <name type="scientific">Albula goreensis</name>
    <dbReference type="NCBI Taxonomy" id="1534307"/>
    <lineage>
        <taxon>Eukaryota</taxon>
        <taxon>Metazoa</taxon>
        <taxon>Chordata</taxon>
        <taxon>Craniata</taxon>
        <taxon>Vertebrata</taxon>
        <taxon>Euteleostomi</taxon>
        <taxon>Actinopterygii</taxon>
        <taxon>Neopterygii</taxon>
        <taxon>Teleostei</taxon>
        <taxon>Albuliformes</taxon>
        <taxon>Albulidae</taxon>
        <taxon>Albula</taxon>
    </lineage>
</organism>
<dbReference type="OrthoDB" id="9835793at2759"/>
<dbReference type="SUPFAM" id="SSF48726">
    <property type="entry name" value="Immunoglobulin"/>
    <property type="match status" value="1"/>
</dbReference>
<dbReference type="InterPro" id="IPR007110">
    <property type="entry name" value="Ig-like_dom"/>
</dbReference>
<dbReference type="InterPro" id="IPR036179">
    <property type="entry name" value="Ig-like_dom_sf"/>
</dbReference>